<dbReference type="UniPathway" id="UPA00034">
    <property type="reaction ID" value="UER00015"/>
</dbReference>
<comment type="caution">
    <text evidence="12">The sequence shown here is derived from an EMBL/GenBank/DDBJ whole genome shotgun (WGS) entry which is preliminary data.</text>
</comment>
<dbReference type="OrthoDB" id="9799110at2"/>
<evidence type="ECO:0000256" key="4">
    <source>
        <dbReference type="ARBA" id="ARBA00022741"/>
    </source>
</evidence>
<evidence type="ECO:0000313" key="13">
    <source>
        <dbReference type="Proteomes" id="UP000078459"/>
    </source>
</evidence>
<comment type="pathway">
    <text evidence="1 10">Amino-acid biosynthesis; L-lysine biosynthesis via DAP pathway; (S)-tetrahydrodipicolinate from L-aspartate: step 1/4.</text>
</comment>
<dbReference type="InterPro" id="IPR036393">
    <property type="entry name" value="AceGlu_kinase-like_sf"/>
</dbReference>
<evidence type="ECO:0000256" key="8">
    <source>
        <dbReference type="PIRSR" id="PIRSR000726-1"/>
    </source>
</evidence>
<keyword evidence="3 9" id="KW-0808">Transferase</keyword>
<comment type="similarity">
    <text evidence="2 9">Belongs to the aspartokinase family.</text>
</comment>
<feature type="binding site" evidence="8">
    <location>
        <position position="43"/>
    </location>
    <ligand>
        <name>substrate</name>
    </ligand>
</feature>
<feature type="binding site" evidence="8">
    <location>
        <begin position="5"/>
        <end position="8"/>
    </location>
    <ligand>
        <name>ATP</name>
        <dbReference type="ChEBI" id="CHEBI:30616"/>
    </ligand>
</feature>
<protein>
    <recommendedName>
        <fullName evidence="9">Aspartokinase</fullName>
        <ecNumber evidence="9">2.7.2.4</ecNumber>
    </recommendedName>
</protein>
<comment type="pathway">
    <text evidence="10">Amino-acid biosynthesis; L-methionine biosynthesis via de novo pathway; L-homoserine from L-aspartate: step 1/3.</text>
</comment>
<dbReference type="InterPro" id="IPR042199">
    <property type="entry name" value="AsparK_Bifunc_asparK/hSer_DH"/>
</dbReference>
<organism evidence="12 13">
    <name type="scientific">Pedobacter psychrophilus</name>
    <dbReference type="NCBI Taxonomy" id="1826909"/>
    <lineage>
        <taxon>Bacteria</taxon>
        <taxon>Pseudomonadati</taxon>
        <taxon>Bacteroidota</taxon>
        <taxon>Sphingobacteriia</taxon>
        <taxon>Sphingobacteriales</taxon>
        <taxon>Sphingobacteriaceae</taxon>
        <taxon>Pedobacter</taxon>
    </lineage>
</organism>
<dbReference type="PANTHER" id="PTHR21499:SF59">
    <property type="entry name" value="ASPARTOKINASE"/>
    <property type="match status" value="1"/>
</dbReference>
<dbReference type="Pfam" id="PF00696">
    <property type="entry name" value="AA_kinase"/>
    <property type="match status" value="1"/>
</dbReference>
<dbReference type="InterPro" id="IPR001341">
    <property type="entry name" value="Asp_kinase"/>
</dbReference>
<evidence type="ECO:0000256" key="2">
    <source>
        <dbReference type="ARBA" id="ARBA00010122"/>
    </source>
</evidence>
<feature type="domain" description="Aspartate/glutamate/uridylate kinase" evidence="11">
    <location>
        <begin position="2"/>
        <end position="279"/>
    </location>
</feature>
<comment type="pathway">
    <text evidence="10">Amino-acid biosynthesis; L-threonine biosynthesis; L-threonine from L-aspartate: step 1/5.</text>
</comment>
<dbReference type="NCBIfam" id="TIGR00657">
    <property type="entry name" value="asp_kinases"/>
    <property type="match status" value="1"/>
</dbReference>
<dbReference type="InterPro" id="IPR005260">
    <property type="entry name" value="Asp_kin_monofn"/>
</dbReference>
<dbReference type="UniPathway" id="UPA00050">
    <property type="reaction ID" value="UER00461"/>
</dbReference>
<comment type="catalytic activity">
    <reaction evidence="7 9">
        <text>L-aspartate + ATP = 4-phospho-L-aspartate + ADP</text>
        <dbReference type="Rhea" id="RHEA:23776"/>
        <dbReference type="ChEBI" id="CHEBI:29991"/>
        <dbReference type="ChEBI" id="CHEBI:30616"/>
        <dbReference type="ChEBI" id="CHEBI:57535"/>
        <dbReference type="ChEBI" id="CHEBI:456216"/>
        <dbReference type="EC" id="2.7.2.4"/>
    </reaction>
</comment>
<dbReference type="Proteomes" id="UP000078459">
    <property type="component" value="Unassembled WGS sequence"/>
</dbReference>
<dbReference type="Gene3D" id="1.20.120.1320">
    <property type="entry name" value="Aspartokinase, catalytic domain"/>
    <property type="match status" value="1"/>
</dbReference>
<evidence type="ECO:0000256" key="5">
    <source>
        <dbReference type="ARBA" id="ARBA00022777"/>
    </source>
</evidence>
<dbReference type="AlphaFoldDB" id="A0A179DHE3"/>
<evidence type="ECO:0000256" key="1">
    <source>
        <dbReference type="ARBA" id="ARBA00004766"/>
    </source>
</evidence>
<evidence type="ECO:0000256" key="10">
    <source>
        <dbReference type="RuleBase" id="RU004249"/>
    </source>
</evidence>
<reference evidence="12 13" key="2">
    <citation type="submission" date="2016-06" db="EMBL/GenBank/DDBJ databases">
        <title>Pedobacter psychrophilus sp. nov., isolated from Antarctic fragmentary rock.</title>
        <authorList>
            <person name="Svec P."/>
        </authorList>
    </citation>
    <scope>NUCLEOTIDE SEQUENCE [LARGE SCALE GENOMIC DNA]</scope>
    <source>
        <strain evidence="12 13">CCM 8644</strain>
    </source>
</reference>
<evidence type="ECO:0000259" key="11">
    <source>
        <dbReference type="Pfam" id="PF00696"/>
    </source>
</evidence>
<accession>A0A179DHE3</accession>
<dbReference type="GO" id="GO:0005524">
    <property type="term" value="F:ATP binding"/>
    <property type="evidence" value="ECO:0007669"/>
    <property type="project" value="UniProtKB-KW"/>
</dbReference>
<reference evidence="12 13" key="1">
    <citation type="submission" date="2016-04" db="EMBL/GenBank/DDBJ databases">
        <authorList>
            <person name="Evans L.H."/>
            <person name="Alamgir A."/>
            <person name="Owens N."/>
            <person name="Weber N.D."/>
            <person name="Virtaneva K."/>
            <person name="Barbian K."/>
            <person name="Babar A."/>
            <person name="Rosenke K."/>
        </authorList>
    </citation>
    <scope>NUCLEOTIDE SEQUENCE [LARGE SCALE GENOMIC DNA]</scope>
    <source>
        <strain evidence="12 13">CCM 8644</strain>
    </source>
</reference>
<dbReference type="GO" id="GO:0009089">
    <property type="term" value="P:lysine biosynthetic process via diaminopimelate"/>
    <property type="evidence" value="ECO:0007669"/>
    <property type="project" value="UniProtKB-UniPathway"/>
</dbReference>
<dbReference type="EMBL" id="LWHJ01000027">
    <property type="protein sequence ID" value="OAQ39939.1"/>
    <property type="molecule type" value="Genomic_DNA"/>
</dbReference>
<evidence type="ECO:0000256" key="6">
    <source>
        <dbReference type="ARBA" id="ARBA00022840"/>
    </source>
</evidence>
<dbReference type="GO" id="GO:0004072">
    <property type="term" value="F:aspartate kinase activity"/>
    <property type="evidence" value="ECO:0007669"/>
    <property type="project" value="UniProtKB-EC"/>
</dbReference>
<gene>
    <name evidence="12" type="ORF">A5893_09075</name>
</gene>
<evidence type="ECO:0000256" key="9">
    <source>
        <dbReference type="RuleBase" id="RU003448"/>
    </source>
</evidence>
<name>A0A179DHE3_9SPHI</name>
<dbReference type="InterPro" id="IPR001048">
    <property type="entry name" value="Asp/Glu/Uridylate_kinase"/>
</dbReference>
<dbReference type="GO" id="GO:0009088">
    <property type="term" value="P:threonine biosynthetic process"/>
    <property type="evidence" value="ECO:0007669"/>
    <property type="project" value="UniProtKB-UniPathway"/>
</dbReference>
<dbReference type="PANTHER" id="PTHR21499">
    <property type="entry name" value="ASPARTATE KINASE"/>
    <property type="match status" value="1"/>
</dbReference>
<feature type="binding site" evidence="8">
    <location>
        <position position="121"/>
    </location>
    <ligand>
        <name>substrate</name>
    </ligand>
</feature>
<keyword evidence="5 9" id="KW-0418">Kinase</keyword>
<dbReference type="STRING" id="1826909.A5893_09075"/>
<keyword evidence="6 8" id="KW-0067">ATP-binding</keyword>
<evidence type="ECO:0000256" key="3">
    <source>
        <dbReference type="ARBA" id="ARBA00022679"/>
    </source>
</evidence>
<keyword evidence="4 8" id="KW-0547">Nucleotide-binding</keyword>
<dbReference type="GO" id="GO:0009090">
    <property type="term" value="P:homoserine biosynthetic process"/>
    <property type="evidence" value="ECO:0007669"/>
    <property type="project" value="TreeGrafter"/>
</dbReference>
<keyword evidence="13" id="KW-1185">Reference proteome</keyword>
<dbReference type="EC" id="2.7.2.4" evidence="9"/>
<dbReference type="RefSeq" id="WP_068822553.1">
    <property type="nucleotide sequence ID" value="NZ_LWHJ01000027.1"/>
</dbReference>
<evidence type="ECO:0000256" key="7">
    <source>
        <dbReference type="ARBA" id="ARBA00047872"/>
    </source>
</evidence>
<dbReference type="Gene3D" id="3.40.1160.10">
    <property type="entry name" value="Acetylglutamate kinase-like"/>
    <property type="match status" value="1"/>
</dbReference>
<dbReference type="PIRSF" id="PIRSF000726">
    <property type="entry name" value="Asp_kin"/>
    <property type="match status" value="1"/>
</dbReference>
<proteinExistence type="inferred from homology"/>
<evidence type="ECO:0000313" key="12">
    <source>
        <dbReference type="EMBL" id="OAQ39939.1"/>
    </source>
</evidence>
<sequence>MQVYKFGGASVKDAEGIKNLAAIVKMVPQNNLLIVISAMGKTTNALEKLTNSYFNQLEDTHEIFEEVKNYHFAILHQLFNDDKHPVFDEIANTFVEIDWIIEDEPVDPFDFIYDQIVSMGEIVATRIVSHYLNFIGIKTQWLDARSYIQTNNTYREAKIDWVKTEDLILKNIPKILENQVAITQGFIGNTSENFTTTLGREGSDFTAAIFASCLNATDVTVWKDVPGILNADPKLFEDCVKFDELSYQEAIEMTYYGATVIHPKTIKPLQNKRIPLYVKPFLSPKEKGTVIKEAQVQISIPIIIVKKNQVLVTLNTRDLSFITENHLRDIFKAFADVNIKVNTLQISALSFSASFDFREDKFEAFKKLMENDFSFKFNANLKLITIRHADEKSIQKYINGDVYLEQRSRNTAQFVLKDE</sequence>
<keyword evidence="10" id="KW-0028">Amino-acid biosynthesis</keyword>
<dbReference type="UniPathway" id="UPA00051">
    <property type="reaction ID" value="UER00462"/>
</dbReference>
<dbReference type="SUPFAM" id="SSF53633">
    <property type="entry name" value="Carbamate kinase-like"/>
    <property type="match status" value="1"/>
</dbReference>
<dbReference type="GO" id="GO:0005829">
    <property type="term" value="C:cytosol"/>
    <property type="evidence" value="ECO:0007669"/>
    <property type="project" value="TreeGrafter"/>
</dbReference>